<dbReference type="Gene3D" id="2.60.120.10">
    <property type="entry name" value="Jelly Rolls"/>
    <property type="match status" value="1"/>
</dbReference>
<feature type="region of interest" description="Disordered" evidence="1">
    <location>
        <begin position="1"/>
        <end position="29"/>
    </location>
</feature>
<gene>
    <name evidence="2" type="ORF">C480_13706</name>
</gene>
<evidence type="ECO:0000313" key="3">
    <source>
        <dbReference type="Proteomes" id="UP000011591"/>
    </source>
</evidence>
<dbReference type="EMBL" id="AOIP01000031">
    <property type="protein sequence ID" value="ELZ04574.1"/>
    <property type="molecule type" value="Genomic_DNA"/>
</dbReference>
<name>M0B4L4_9EURY</name>
<accession>M0B4L4</accession>
<protein>
    <submittedName>
        <fullName evidence="2">Cupin</fullName>
    </submittedName>
</protein>
<dbReference type="InterPro" id="IPR011051">
    <property type="entry name" value="RmlC_Cupin_sf"/>
</dbReference>
<dbReference type="InterPro" id="IPR014710">
    <property type="entry name" value="RmlC-like_jellyroll"/>
</dbReference>
<dbReference type="PATRIC" id="fig|1227491.4.peg.2817"/>
<reference evidence="2 3" key="1">
    <citation type="journal article" date="2014" name="PLoS Genet.">
        <title>Phylogenetically driven sequencing of extremely halophilic archaea reveals strategies for static and dynamic osmo-response.</title>
        <authorList>
            <person name="Becker E.A."/>
            <person name="Seitzer P.M."/>
            <person name="Tritt A."/>
            <person name="Larsen D."/>
            <person name="Krusor M."/>
            <person name="Yao A.I."/>
            <person name="Wu D."/>
            <person name="Madern D."/>
            <person name="Eisen J.A."/>
            <person name="Darling A.E."/>
            <person name="Facciotti M.T."/>
        </authorList>
    </citation>
    <scope>NUCLEOTIDE SEQUENCE [LARGE SCALE GENOMIC DNA]</scope>
    <source>
        <strain evidence="2 3">DSM 13077</strain>
    </source>
</reference>
<sequence>MIRDGSLVPDGGSASPEFVTPDDLQSAAETPGVDRRLAFETRNNVMVQSRVAGNTATDWHHHGDRHVYIYLVEGSVVLEYGPDGDQRLEGTAPLFAQIPPGIVHRDFNPAETEQVSIINFVGSGPLVVNVDGPTAPE</sequence>
<dbReference type="SUPFAM" id="SSF51182">
    <property type="entry name" value="RmlC-like cupins"/>
    <property type="match status" value="1"/>
</dbReference>
<organism evidence="2 3">
    <name type="scientific">Natrialba aegyptia DSM 13077</name>
    <dbReference type="NCBI Taxonomy" id="1227491"/>
    <lineage>
        <taxon>Archaea</taxon>
        <taxon>Methanobacteriati</taxon>
        <taxon>Methanobacteriota</taxon>
        <taxon>Stenosarchaea group</taxon>
        <taxon>Halobacteria</taxon>
        <taxon>Halobacteriales</taxon>
        <taxon>Natrialbaceae</taxon>
        <taxon>Natrialba</taxon>
    </lineage>
</organism>
<proteinExistence type="predicted"/>
<keyword evidence="3" id="KW-1185">Reference proteome</keyword>
<evidence type="ECO:0000256" key="1">
    <source>
        <dbReference type="SAM" id="MobiDB-lite"/>
    </source>
</evidence>
<evidence type="ECO:0000313" key="2">
    <source>
        <dbReference type="EMBL" id="ELZ04574.1"/>
    </source>
</evidence>
<dbReference type="AlphaFoldDB" id="M0B4L4"/>
<dbReference type="Proteomes" id="UP000011591">
    <property type="component" value="Unassembled WGS sequence"/>
</dbReference>
<comment type="caution">
    <text evidence="2">The sequence shown here is derived from an EMBL/GenBank/DDBJ whole genome shotgun (WGS) entry which is preliminary data.</text>
</comment>